<dbReference type="InterPro" id="IPR014030">
    <property type="entry name" value="Ketoacyl_synth_N"/>
</dbReference>
<dbReference type="GO" id="GO:0016746">
    <property type="term" value="F:acyltransferase activity"/>
    <property type="evidence" value="ECO:0007669"/>
    <property type="project" value="InterPro"/>
</dbReference>
<dbReference type="Gene3D" id="3.40.47.10">
    <property type="match status" value="1"/>
</dbReference>
<sequence>MGNSSHTPYLVTALKSSGGKVSIYHEQHLAIDEDRTSPTIDKITIVEMSGRGPESENLEEFWDIIMPKQDICTEVSPDRFNVDDYYCLEHGKTDKKCTITTKYGCFMNKPGHSDA</sequence>
<dbReference type="AlphaFoldDB" id="A0A6S6VJ22"/>
<dbReference type="Pfam" id="PF00109">
    <property type="entry name" value="ketoacyl-synt"/>
    <property type="match status" value="1"/>
</dbReference>
<name>A0A6S6VJ22_9PLEO</name>
<evidence type="ECO:0000313" key="3">
    <source>
        <dbReference type="Proteomes" id="UP000472372"/>
    </source>
</evidence>
<reference evidence="2" key="1">
    <citation type="submission" date="2021-02" db="EMBL/GenBank/DDBJ databases">
        <authorList>
            <person name="Syme A R."/>
            <person name="Syme A R."/>
            <person name="Moolhuijzen P."/>
        </authorList>
    </citation>
    <scope>NUCLEOTIDE SEQUENCE</scope>
    <source>
        <strain evidence="2">W1-1</strain>
    </source>
</reference>
<organism evidence="2 3">
    <name type="scientific">Pyrenophora teres f. teres</name>
    <dbReference type="NCBI Taxonomy" id="97479"/>
    <lineage>
        <taxon>Eukaryota</taxon>
        <taxon>Fungi</taxon>
        <taxon>Dikarya</taxon>
        <taxon>Ascomycota</taxon>
        <taxon>Pezizomycotina</taxon>
        <taxon>Dothideomycetes</taxon>
        <taxon>Pleosporomycetidae</taxon>
        <taxon>Pleosporales</taxon>
        <taxon>Pleosporineae</taxon>
        <taxon>Pleosporaceae</taxon>
        <taxon>Pyrenophora</taxon>
    </lineage>
</organism>
<proteinExistence type="predicted"/>
<feature type="domain" description="Beta-ketoacyl synthase-like N-terminal" evidence="1">
    <location>
        <begin position="42"/>
        <end position="114"/>
    </location>
</feature>
<dbReference type="InterPro" id="IPR016039">
    <property type="entry name" value="Thiolase-like"/>
</dbReference>
<accession>A0A6S6VJ22</accession>
<dbReference type="SUPFAM" id="SSF53901">
    <property type="entry name" value="Thiolase-like"/>
    <property type="match status" value="1"/>
</dbReference>
<dbReference type="EMBL" id="HG992979">
    <property type="protein sequence ID" value="CAE7020811.1"/>
    <property type="molecule type" value="Genomic_DNA"/>
</dbReference>
<protein>
    <submittedName>
        <fullName evidence="2">Non-reducing polyketide synthase</fullName>
    </submittedName>
</protein>
<gene>
    <name evidence="2" type="ORF">PTTW11_03147</name>
</gene>
<evidence type="ECO:0000259" key="1">
    <source>
        <dbReference type="Pfam" id="PF00109"/>
    </source>
</evidence>
<dbReference type="Proteomes" id="UP000472372">
    <property type="component" value="Chromosome 3"/>
</dbReference>
<evidence type="ECO:0000313" key="2">
    <source>
        <dbReference type="EMBL" id="CAE7020811.1"/>
    </source>
</evidence>